<name>A0A0C7N3F9_9SACH</name>
<dbReference type="InterPro" id="IPR020070">
    <property type="entry name" value="Ribosomal_bL9_N"/>
</dbReference>
<keyword evidence="7" id="KW-1185">Reference proteome</keyword>
<sequence length="135" mass="15278">MFKLGASRSYSALSKRTNKVKVQLLKDFPKFQLYKGQVTSVSPSLMRNYLHSNNGARYVLADKDIDQQLQAEAVQLAALRVREPAKKDQENIVISEQAPEEKKFNERGTAEEKKQPKLFNSGITLKDVKIPGLEI</sequence>
<dbReference type="AlphaFoldDB" id="A0A0C7N3F9"/>
<dbReference type="EMBL" id="LN736361">
    <property type="protein sequence ID" value="CEP61134.1"/>
    <property type="molecule type" value="Genomic_DNA"/>
</dbReference>
<dbReference type="GeneID" id="34684549"/>
<evidence type="ECO:0000256" key="2">
    <source>
        <dbReference type="ARBA" id="ARBA00022980"/>
    </source>
</evidence>
<dbReference type="Proteomes" id="UP000054304">
    <property type="component" value="Unassembled WGS sequence"/>
</dbReference>
<accession>A0A0C7N3F9</accession>
<dbReference type="OrthoDB" id="5555409at2759"/>
<evidence type="ECO:0000259" key="5">
    <source>
        <dbReference type="Pfam" id="PF01281"/>
    </source>
</evidence>
<dbReference type="Gene3D" id="3.40.5.10">
    <property type="entry name" value="Ribosomal protein L9, N-terminal domain"/>
    <property type="match status" value="1"/>
</dbReference>
<reference evidence="6 7" key="1">
    <citation type="submission" date="2014-12" db="EMBL/GenBank/DDBJ databases">
        <authorList>
            <person name="Neuveglise Cecile"/>
        </authorList>
    </citation>
    <scope>NUCLEOTIDE SEQUENCE [LARGE SCALE GENOMIC DNA]</scope>
    <source>
        <strain evidence="6 7">CBS 12615</strain>
    </source>
</reference>
<gene>
    <name evidence="6" type="ORF">LALA0_S02e07492g</name>
</gene>
<proteinExistence type="inferred from homology"/>
<keyword evidence="3" id="KW-0687">Ribonucleoprotein</keyword>
<evidence type="ECO:0000256" key="1">
    <source>
        <dbReference type="ARBA" id="ARBA00010605"/>
    </source>
</evidence>
<feature type="compositionally biased region" description="Basic and acidic residues" evidence="4">
    <location>
        <begin position="99"/>
        <end position="115"/>
    </location>
</feature>
<evidence type="ECO:0000313" key="7">
    <source>
        <dbReference type="Proteomes" id="UP000054304"/>
    </source>
</evidence>
<evidence type="ECO:0000256" key="4">
    <source>
        <dbReference type="SAM" id="MobiDB-lite"/>
    </source>
</evidence>
<dbReference type="GO" id="GO:0003735">
    <property type="term" value="F:structural constituent of ribosome"/>
    <property type="evidence" value="ECO:0007669"/>
    <property type="project" value="EnsemblFungi"/>
</dbReference>
<comment type="similarity">
    <text evidence="1">Belongs to the bacterial ribosomal protein bL9 family.</text>
</comment>
<protein>
    <submittedName>
        <fullName evidence="6">LALA0S02e07492g1_1</fullName>
    </submittedName>
</protein>
<keyword evidence="2" id="KW-0689">Ribosomal protein</keyword>
<evidence type="ECO:0000256" key="3">
    <source>
        <dbReference type="ARBA" id="ARBA00023274"/>
    </source>
</evidence>
<organism evidence="6 7">
    <name type="scientific">Lachancea lanzarotensis</name>
    <dbReference type="NCBI Taxonomy" id="1245769"/>
    <lineage>
        <taxon>Eukaryota</taxon>
        <taxon>Fungi</taxon>
        <taxon>Dikarya</taxon>
        <taxon>Ascomycota</taxon>
        <taxon>Saccharomycotina</taxon>
        <taxon>Saccharomycetes</taxon>
        <taxon>Saccharomycetales</taxon>
        <taxon>Saccharomycetaceae</taxon>
        <taxon>Lachancea</taxon>
    </lineage>
</organism>
<dbReference type="GO" id="GO:0005762">
    <property type="term" value="C:mitochondrial large ribosomal subunit"/>
    <property type="evidence" value="ECO:0007669"/>
    <property type="project" value="EnsemblFungi"/>
</dbReference>
<feature type="region of interest" description="Disordered" evidence="4">
    <location>
        <begin position="90"/>
        <end position="116"/>
    </location>
</feature>
<evidence type="ECO:0000313" key="6">
    <source>
        <dbReference type="EMBL" id="CEP61134.1"/>
    </source>
</evidence>
<dbReference type="InterPro" id="IPR036935">
    <property type="entry name" value="Ribosomal_bL9_N_sf"/>
</dbReference>
<dbReference type="Pfam" id="PF01281">
    <property type="entry name" value="Ribosomal_L9_N"/>
    <property type="match status" value="1"/>
</dbReference>
<dbReference type="HOGENOM" id="CLU_1846247_0_0_1"/>
<feature type="domain" description="Ribosomal protein L9" evidence="5">
    <location>
        <begin position="20"/>
        <end position="59"/>
    </location>
</feature>
<dbReference type="STRING" id="1245769.A0A0C7N3F9"/>
<dbReference type="RefSeq" id="XP_022627370.1">
    <property type="nucleotide sequence ID" value="XM_022773890.1"/>
</dbReference>